<comment type="similarity">
    <text evidence="2">Belongs to the natural cytotoxicity receptor (NCR) family.</text>
</comment>
<sequence length="123" mass="13825">MKLLHCTPDNVLMREVKVLQSPNVHVTEGESVQLNCTFDAPPNAVGRIVWRRAIENMEVSNSNPFYKKRLEKSGAELFVQGKAFIKLNRVLKLDSDFYYCEVELPAIGRGNGTATQLVVTDSK</sequence>
<dbReference type="PANTHER" id="PTHR47904:SF1">
    <property type="entry name" value="NATURAL CYTOTOXICITY TRIGGERING RECEPTOR 3"/>
    <property type="match status" value="1"/>
</dbReference>
<dbReference type="OrthoDB" id="10043043at2759"/>
<dbReference type="GO" id="GO:0002429">
    <property type="term" value="P:immune response-activating cell surface receptor signaling pathway"/>
    <property type="evidence" value="ECO:0007669"/>
    <property type="project" value="InterPro"/>
</dbReference>
<evidence type="ECO:0000256" key="6">
    <source>
        <dbReference type="ARBA" id="ARBA00022729"/>
    </source>
</evidence>
<keyword evidence="8" id="KW-1133">Transmembrane helix</keyword>
<keyword evidence="13" id="KW-0393">Immunoglobulin domain</keyword>
<evidence type="ECO:0000256" key="11">
    <source>
        <dbReference type="ARBA" id="ARBA00023170"/>
    </source>
</evidence>
<evidence type="ECO:0000256" key="5">
    <source>
        <dbReference type="ARBA" id="ARBA00022692"/>
    </source>
</evidence>
<evidence type="ECO:0000313" key="17">
    <source>
        <dbReference type="Proteomes" id="UP000287033"/>
    </source>
</evidence>
<evidence type="ECO:0000256" key="8">
    <source>
        <dbReference type="ARBA" id="ARBA00022989"/>
    </source>
</evidence>
<gene>
    <name evidence="16" type="ORF">chiPu_0012139</name>
</gene>
<protein>
    <recommendedName>
        <fullName evidence="3">Natural cytotoxicity triggering receptor 3</fullName>
    </recommendedName>
    <alternativeName>
        <fullName evidence="14">Natural killer cell p30-related protein</fullName>
    </alternativeName>
</protein>
<name>A0A401STF2_CHIPU</name>
<evidence type="ECO:0000259" key="15">
    <source>
        <dbReference type="PROSITE" id="PS50835"/>
    </source>
</evidence>
<keyword evidence="5" id="KW-0812">Transmembrane</keyword>
<evidence type="ECO:0000256" key="10">
    <source>
        <dbReference type="ARBA" id="ARBA00023157"/>
    </source>
</evidence>
<proteinExistence type="inferred from homology"/>
<comment type="caution">
    <text evidence="16">The sequence shown here is derived from an EMBL/GenBank/DDBJ whole genome shotgun (WGS) entry which is preliminary data.</text>
</comment>
<dbReference type="Gene3D" id="2.60.40.10">
    <property type="entry name" value="Immunoglobulins"/>
    <property type="match status" value="1"/>
</dbReference>
<evidence type="ECO:0000256" key="2">
    <source>
        <dbReference type="ARBA" id="ARBA00006531"/>
    </source>
</evidence>
<dbReference type="SUPFAM" id="SSF48726">
    <property type="entry name" value="Immunoglobulin"/>
    <property type="match status" value="1"/>
</dbReference>
<keyword evidence="10" id="KW-1015">Disulfide bond</keyword>
<dbReference type="PROSITE" id="PS50835">
    <property type="entry name" value="IG_LIKE"/>
    <property type="match status" value="1"/>
</dbReference>
<dbReference type="GO" id="GO:0045954">
    <property type="term" value="P:positive regulation of natural killer cell mediated cytotoxicity"/>
    <property type="evidence" value="ECO:0007669"/>
    <property type="project" value="InterPro"/>
</dbReference>
<dbReference type="PANTHER" id="PTHR47904">
    <property type="entry name" value="NATURAL CYTOTOXICITY TRIGGERING RECEPTOR 3"/>
    <property type="match status" value="1"/>
</dbReference>
<evidence type="ECO:0000313" key="16">
    <source>
        <dbReference type="EMBL" id="GCC33669.1"/>
    </source>
</evidence>
<keyword evidence="7" id="KW-0391">Immunity</keyword>
<accession>A0A401STF2</accession>
<keyword evidence="17" id="KW-1185">Reference proteome</keyword>
<dbReference type="EMBL" id="BEZZ01000537">
    <property type="protein sequence ID" value="GCC33669.1"/>
    <property type="molecule type" value="Genomic_DNA"/>
</dbReference>
<evidence type="ECO:0000256" key="12">
    <source>
        <dbReference type="ARBA" id="ARBA00023180"/>
    </source>
</evidence>
<evidence type="ECO:0000256" key="3">
    <source>
        <dbReference type="ARBA" id="ARBA00019135"/>
    </source>
</evidence>
<reference evidence="16 17" key="1">
    <citation type="journal article" date="2018" name="Nat. Ecol. Evol.">
        <title>Shark genomes provide insights into elasmobranch evolution and the origin of vertebrates.</title>
        <authorList>
            <person name="Hara Y"/>
            <person name="Yamaguchi K"/>
            <person name="Onimaru K"/>
            <person name="Kadota M"/>
            <person name="Koyanagi M"/>
            <person name="Keeley SD"/>
            <person name="Tatsumi K"/>
            <person name="Tanaka K"/>
            <person name="Motone F"/>
            <person name="Kageyama Y"/>
            <person name="Nozu R"/>
            <person name="Adachi N"/>
            <person name="Nishimura O"/>
            <person name="Nakagawa R"/>
            <person name="Tanegashima C"/>
            <person name="Kiyatake I"/>
            <person name="Matsumoto R"/>
            <person name="Murakumo K"/>
            <person name="Nishida K"/>
            <person name="Terakita A"/>
            <person name="Kuratani S"/>
            <person name="Sato K"/>
            <person name="Hyodo S Kuraku.S."/>
        </authorList>
    </citation>
    <scope>NUCLEOTIDE SEQUENCE [LARGE SCALE GENOMIC DNA]</scope>
</reference>
<dbReference type="InterPro" id="IPR043226">
    <property type="entry name" value="NCR3"/>
</dbReference>
<feature type="domain" description="Ig-like" evidence="15">
    <location>
        <begin position="8"/>
        <end position="120"/>
    </location>
</feature>
<evidence type="ECO:0000256" key="13">
    <source>
        <dbReference type="ARBA" id="ARBA00023319"/>
    </source>
</evidence>
<dbReference type="Proteomes" id="UP000287033">
    <property type="component" value="Unassembled WGS sequence"/>
</dbReference>
<evidence type="ECO:0000256" key="4">
    <source>
        <dbReference type="ARBA" id="ARBA00022475"/>
    </source>
</evidence>
<dbReference type="SMART" id="SM00409">
    <property type="entry name" value="IG"/>
    <property type="match status" value="1"/>
</dbReference>
<evidence type="ECO:0000256" key="1">
    <source>
        <dbReference type="ARBA" id="ARBA00004251"/>
    </source>
</evidence>
<dbReference type="InterPro" id="IPR013106">
    <property type="entry name" value="Ig_V-set"/>
</dbReference>
<keyword evidence="9" id="KW-0472">Membrane</keyword>
<dbReference type="InterPro" id="IPR036179">
    <property type="entry name" value="Ig-like_dom_sf"/>
</dbReference>
<evidence type="ECO:0000256" key="7">
    <source>
        <dbReference type="ARBA" id="ARBA00022859"/>
    </source>
</evidence>
<keyword evidence="11" id="KW-0675">Receptor</keyword>
<dbReference type="OMA" id="TWTRAPR"/>
<comment type="subcellular location">
    <subcellularLocation>
        <location evidence="1">Cell membrane</location>
        <topology evidence="1">Single-pass type I membrane protein</topology>
    </subcellularLocation>
</comment>
<evidence type="ECO:0000256" key="14">
    <source>
        <dbReference type="ARBA" id="ARBA00032296"/>
    </source>
</evidence>
<dbReference type="InterPro" id="IPR007110">
    <property type="entry name" value="Ig-like_dom"/>
</dbReference>
<dbReference type="GO" id="GO:0005886">
    <property type="term" value="C:plasma membrane"/>
    <property type="evidence" value="ECO:0007669"/>
    <property type="project" value="UniProtKB-SubCell"/>
</dbReference>
<dbReference type="Pfam" id="PF07686">
    <property type="entry name" value="V-set"/>
    <property type="match status" value="1"/>
</dbReference>
<dbReference type="GO" id="GO:0030101">
    <property type="term" value="P:natural killer cell activation"/>
    <property type="evidence" value="ECO:0007669"/>
    <property type="project" value="TreeGrafter"/>
</dbReference>
<dbReference type="InterPro" id="IPR013783">
    <property type="entry name" value="Ig-like_fold"/>
</dbReference>
<keyword evidence="12" id="KW-0325">Glycoprotein</keyword>
<organism evidence="16 17">
    <name type="scientific">Chiloscyllium punctatum</name>
    <name type="common">Brownbanded bambooshark</name>
    <name type="synonym">Hemiscyllium punctatum</name>
    <dbReference type="NCBI Taxonomy" id="137246"/>
    <lineage>
        <taxon>Eukaryota</taxon>
        <taxon>Metazoa</taxon>
        <taxon>Chordata</taxon>
        <taxon>Craniata</taxon>
        <taxon>Vertebrata</taxon>
        <taxon>Chondrichthyes</taxon>
        <taxon>Elasmobranchii</taxon>
        <taxon>Galeomorphii</taxon>
        <taxon>Galeoidea</taxon>
        <taxon>Orectolobiformes</taxon>
        <taxon>Hemiscylliidae</taxon>
        <taxon>Chiloscyllium</taxon>
    </lineage>
</organism>
<dbReference type="AlphaFoldDB" id="A0A401STF2"/>
<evidence type="ECO:0000256" key="9">
    <source>
        <dbReference type="ARBA" id="ARBA00023136"/>
    </source>
</evidence>
<keyword evidence="6" id="KW-0732">Signal</keyword>
<dbReference type="InterPro" id="IPR003599">
    <property type="entry name" value="Ig_sub"/>
</dbReference>
<keyword evidence="4" id="KW-1003">Cell membrane</keyword>